<sequence length="135" mass="15570">MPVSERGEQVDLFAEETNYMEDPEISYLEDNEEESVENFRFADTFTFPSGPKAKFQANIAAIRLLHRLETENRFANSEERNILAQYSGWGGLADAFDENKLAFQKEYLELKELLTPEEYQAAFEGTLTTYCKGPY</sequence>
<comment type="caution">
    <text evidence="2">The sequence shown here is derived from an EMBL/GenBank/DDBJ whole genome shotgun (WGS) entry which is preliminary data.</text>
</comment>
<gene>
    <name evidence="1" type="ORF">BCZ21_14515</name>
    <name evidence="2" type="ORF">D4U23_14225</name>
</gene>
<evidence type="ECO:0000313" key="1">
    <source>
        <dbReference type="EMBL" id="EAG2088479.1"/>
    </source>
</evidence>
<dbReference type="EMBL" id="AABAWE010000009">
    <property type="protein sequence ID" value="EAG2088479.1"/>
    <property type="molecule type" value="Genomic_DNA"/>
</dbReference>
<reference evidence="2 4" key="2">
    <citation type="submission" date="2019-04" db="EMBL/GenBank/DDBJ databases">
        <authorList>
            <person name="Ashton P.M."/>
            <person name="Dallman T."/>
            <person name="Nair S."/>
            <person name="De Pinna E."/>
            <person name="Peters T."/>
            <person name="Grant K."/>
        </authorList>
    </citation>
    <scope>NUCLEOTIDE SEQUENCE [LARGE SCALE GENOMIC DNA]</scope>
    <source>
        <strain evidence="2 4">406731</strain>
    </source>
</reference>
<evidence type="ECO:0000313" key="3">
    <source>
        <dbReference type="Proteomes" id="UP000337746"/>
    </source>
</evidence>
<dbReference type="AlphaFoldDB" id="A0A825Z7T0"/>
<evidence type="ECO:0000313" key="2">
    <source>
        <dbReference type="EMBL" id="EAH0253545.1"/>
    </source>
</evidence>
<dbReference type="EMBL" id="AABEVT010000010">
    <property type="protein sequence ID" value="EAH0253545.1"/>
    <property type="molecule type" value="Genomic_DNA"/>
</dbReference>
<name>A0A825Z7T0_LISMN</name>
<organism evidence="2 4">
    <name type="scientific">Listeria monocytogenes</name>
    <dbReference type="NCBI Taxonomy" id="1639"/>
    <lineage>
        <taxon>Bacteria</taxon>
        <taxon>Bacillati</taxon>
        <taxon>Bacillota</taxon>
        <taxon>Bacilli</taxon>
        <taxon>Bacillales</taxon>
        <taxon>Listeriaceae</taxon>
        <taxon>Listeria</taxon>
    </lineage>
</organism>
<evidence type="ECO:0000313" key="4">
    <source>
        <dbReference type="Proteomes" id="UP000566597"/>
    </source>
</evidence>
<reference evidence="1 3" key="1">
    <citation type="submission" date="2018-06" db="EMBL/GenBank/DDBJ databases">
        <authorList>
            <consortium name="GenomeTrakr: Next Generation Sequencing Network for Food Pathogen Tracability"/>
        </authorList>
    </citation>
    <scope>NUCLEOTIDE SEQUENCE [LARGE SCALE GENOMIC DNA]</scope>
    <source>
        <strain evidence="1 3">FLAG-54356</strain>
    </source>
</reference>
<dbReference type="Proteomes" id="UP000566597">
    <property type="component" value="Unassembled WGS sequence"/>
</dbReference>
<accession>A0A825Z7T0</accession>
<protein>
    <submittedName>
        <fullName evidence="2">Uncharacterized protein</fullName>
    </submittedName>
</protein>
<proteinExistence type="predicted"/>
<dbReference type="Proteomes" id="UP000337746">
    <property type="component" value="Unassembled WGS sequence"/>
</dbReference>